<evidence type="ECO:0000256" key="1">
    <source>
        <dbReference type="SAM" id="Phobius"/>
    </source>
</evidence>
<evidence type="ECO:0000313" key="3">
    <source>
        <dbReference type="Proteomes" id="UP000095767"/>
    </source>
</evidence>
<keyword evidence="3" id="KW-1185">Reference proteome</keyword>
<keyword evidence="1" id="KW-0812">Transmembrane</keyword>
<evidence type="ECO:0000313" key="2">
    <source>
        <dbReference type="EMBL" id="OEL26426.1"/>
    </source>
</evidence>
<feature type="transmembrane region" description="Helical" evidence="1">
    <location>
        <begin position="20"/>
        <end position="37"/>
    </location>
</feature>
<gene>
    <name evidence="2" type="ORF">BAE44_0012567</name>
</gene>
<feature type="non-terminal residue" evidence="2">
    <location>
        <position position="1"/>
    </location>
</feature>
<name>A0A1E5VMS5_9POAL</name>
<comment type="caution">
    <text evidence="2">The sequence shown here is derived from an EMBL/GenBank/DDBJ whole genome shotgun (WGS) entry which is preliminary data.</text>
</comment>
<accession>A0A1E5VMS5</accession>
<dbReference type="EMBL" id="LWDX02034654">
    <property type="protein sequence ID" value="OEL26426.1"/>
    <property type="molecule type" value="Genomic_DNA"/>
</dbReference>
<protein>
    <submittedName>
        <fullName evidence="2">Uncharacterized protein</fullName>
    </submittedName>
</protein>
<reference evidence="2 3" key="1">
    <citation type="submission" date="2016-09" db="EMBL/GenBank/DDBJ databases">
        <title>The draft genome of Dichanthelium oligosanthes: A C3 panicoid grass species.</title>
        <authorList>
            <person name="Studer A.J."/>
            <person name="Schnable J.C."/>
            <person name="Brutnell T.P."/>
        </authorList>
    </citation>
    <scope>NUCLEOTIDE SEQUENCE [LARGE SCALE GENOMIC DNA]</scope>
    <source>
        <strain evidence="3">cv. Kellogg 1175</strain>
        <tissue evidence="2">Leaf</tissue>
    </source>
</reference>
<keyword evidence="1" id="KW-1133">Transmembrane helix</keyword>
<sequence>LGSLEKLHSCYPESSKDGTFWFILLYPVLVVTCVELLEPLKRMSSGQLHQLLSFSCSTTNPLLKVDHWDSTPVLSGFSKLH</sequence>
<organism evidence="2 3">
    <name type="scientific">Dichanthelium oligosanthes</name>
    <dbReference type="NCBI Taxonomy" id="888268"/>
    <lineage>
        <taxon>Eukaryota</taxon>
        <taxon>Viridiplantae</taxon>
        <taxon>Streptophyta</taxon>
        <taxon>Embryophyta</taxon>
        <taxon>Tracheophyta</taxon>
        <taxon>Spermatophyta</taxon>
        <taxon>Magnoliopsida</taxon>
        <taxon>Liliopsida</taxon>
        <taxon>Poales</taxon>
        <taxon>Poaceae</taxon>
        <taxon>PACMAD clade</taxon>
        <taxon>Panicoideae</taxon>
        <taxon>Panicodae</taxon>
        <taxon>Paniceae</taxon>
        <taxon>Dichantheliinae</taxon>
        <taxon>Dichanthelium</taxon>
    </lineage>
</organism>
<dbReference type="AlphaFoldDB" id="A0A1E5VMS5"/>
<proteinExistence type="predicted"/>
<keyword evidence="1" id="KW-0472">Membrane</keyword>
<dbReference type="Proteomes" id="UP000095767">
    <property type="component" value="Unassembled WGS sequence"/>
</dbReference>